<dbReference type="EMBL" id="JAAGWD010000001">
    <property type="protein sequence ID" value="NEM96557.1"/>
    <property type="molecule type" value="Genomic_DNA"/>
</dbReference>
<dbReference type="PROSITE" id="PS50005">
    <property type="entry name" value="TPR"/>
    <property type="match status" value="2"/>
</dbReference>
<keyword evidence="5" id="KW-1185">Reference proteome</keyword>
<dbReference type="PROSITE" id="PS51257">
    <property type="entry name" value="PROKAR_LIPOPROTEIN"/>
    <property type="match status" value="1"/>
</dbReference>
<comment type="caution">
    <text evidence="4">The sequence shown here is derived from an EMBL/GenBank/DDBJ whole genome shotgun (WGS) entry which is preliminary data.</text>
</comment>
<accession>A0A6B3LSL5</accession>
<evidence type="ECO:0000256" key="3">
    <source>
        <dbReference type="SAM" id="SignalP"/>
    </source>
</evidence>
<evidence type="ECO:0000313" key="5">
    <source>
        <dbReference type="Proteomes" id="UP000474777"/>
    </source>
</evidence>
<dbReference type="AlphaFoldDB" id="A0A6B3LSL5"/>
<organism evidence="4 5">
    <name type="scientific">Pontibacter burrus</name>
    <dbReference type="NCBI Taxonomy" id="2704466"/>
    <lineage>
        <taxon>Bacteria</taxon>
        <taxon>Pseudomonadati</taxon>
        <taxon>Bacteroidota</taxon>
        <taxon>Cytophagia</taxon>
        <taxon>Cytophagales</taxon>
        <taxon>Hymenobacteraceae</taxon>
        <taxon>Pontibacter</taxon>
    </lineage>
</organism>
<dbReference type="Gene3D" id="1.25.40.10">
    <property type="entry name" value="Tetratricopeptide repeat domain"/>
    <property type="match status" value="4"/>
</dbReference>
<dbReference type="InterPro" id="IPR019734">
    <property type="entry name" value="TPR_rpt"/>
</dbReference>
<dbReference type="SMART" id="SM00028">
    <property type="entry name" value="TPR"/>
    <property type="match status" value="5"/>
</dbReference>
<sequence length="932" mass="106966">MKQKSIYLLLLLVSAIVGACSVERNNPLSKTYHNTTSRYNGYFLAKEKMRAIEAALQKQMVYDYNQVIPIYPTIDSTTAKAAAADLEDVVKKASFPIQYHKNSKWIDDCYILIGRARYYQLDFADAARTFKYANTISKDKDARHEALVWLMRTYLQMQELDNANQVSELLRRERLNKDNARELYLARAQYHWMQSDTAAVIENLALSVPNFEGKDAESRVRFALAQLYQAKQENKEAYKHYNKILRSNPPYDLGFFSRLYIGQVSELSDEQDQERIAGFYQRMLKDEKNVEYKDKILYEMAQFELRKQNYDKALTYLQQSLKERGTLPNQQAYSYLLAGRIYFEHLGKYNMAQAYYDSAVQVYPQTAPEYEAVAERRNVLTAFATQYNTIQTQDSLQRIARMSEADRIAFLQQLVQRQEEERQQLLAHQEAQQAQNERRRSSINTNDALAFNQQTTGGVWYFDNPAAMASARSEFIRRWGDRPLQDFWRIRSRGESSQQAQETQQETIAATPDTTLTAEARAKAQIQAYLQEIPLTTAAIQRSEKMVEEALFTLGNIYYQNLHENAKAAETFEQLLQRFPSTEHAAETYYALYLIYDKANDNRKQAYYNKIKQQFPGSAFAQLVDDPEFSVKNAAENVKARALYDSAYTYYEAGNYKQAQTIVDQVVSQFPHNDIQDKAAYLEIMITARTKEPQALRAQLEQFRKEFPASPLQAKANVLLERYSSLEQQNMLRKEAPTIEPPKPKAAAQLRPEDKVSTVIASTAPVQPTATTTTTNTQSTTIDTTATVTTPAQTIADTTAATIAEPAEEAPVAYSTEVDTAYYFVLIYPTDHAAFKDIAAKYEKFNLKFYRAQQLTVSEESFAPGKTMLVARSINDQKLANSYNTRQKGPEAPVGRIRGVEFTTFVISSANYQKFMQKKDVEAYLTFFKNNY</sequence>
<feature type="signal peptide" evidence="3">
    <location>
        <begin position="1"/>
        <end position="19"/>
    </location>
</feature>
<evidence type="ECO:0000256" key="1">
    <source>
        <dbReference type="PROSITE-ProRule" id="PRU00339"/>
    </source>
</evidence>
<dbReference type="Proteomes" id="UP000474777">
    <property type="component" value="Unassembled WGS sequence"/>
</dbReference>
<proteinExistence type="predicted"/>
<dbReference type="Pfam" id="PF13181">
    <property type="entry name" value="TPR_8"/>
    <property type="match status" value="1"/>
</dbReference>
<dbReference type="InterPro" id="IPR011990">
    <property type="entry name" value="TPR-like_helical_dom_sf"/>
</dbReference>
<feature type="coiled-coil region" evidence="2">
    <location>
        <begin position="408"/>
        <end position="437"/>
    </location>
</feature>
<feature type="repeat" description="TPR" evidence="1">
    <location>
        <begin position="640"/>
        <end position="673"/>
    </location>
</feature>
<name>A0A6B3LSL5_9BACT</name>
<feature type="chain" id="PRO_5025405804" evidence="3">
    <location>
        <begin position="20"/>
        <end position="932"/>
    </location>
</feature>
<dbReference type="Pfam" id="PF13424">
    <property type="entry name" value="TPR_12"/>
    <property type="match status" value="1"/>
</dbReference>
<dbReference type="RefSeq" id="WP_163911955.1">
    <property type="nucleotide sequence ID" value="NZ_JAAGWD010000001.1"/>
</dbReference>
<gene>
    <name evidence="4" type="ORF">GXP69_02510</name>
</gene>
<keyword evidence="1" id="KW-0802">TPR repeat</keyword>
<dbReference type="SUPFAM" id="SSF81901">
    <property type="entry name" value="HCP-like"/>
    <property type="match status" value="1"/>
</dbReference>
<keyword evidence="3" id="KW-0732">Signal</keyword>
<reference evidence="4 5" key="1">
    <citation type="submission" date="2020-02" db="EMBL/GenBank/DDBJ databases">
        <authorList>
            <person name="Kim M.K."/>
        </authorList>
    </citation>
    <scope>NUCLEOTIDE SEQUENCE [LARGE SCALE GENOMIC DNA]</scope>
    <source>
        <strain evidence="4 5">BT327</strain>
    </source>
</reference>
<evidence type="ECO:0000313" key="4">
    <source>
        <dbReference type="EMBL" id="NEM96557.1"/>
    </source>
</evidence>
<protein>
    <submittedName>
        <fullName evidence="4">Tetratricopeptide repeat protein</fullName>
    </submittedName>
</protein>
<evidence type="ECO:0000256" key="2">
    <source>
        <dbReference type="SAM" id="Coils"/>
    </source>
</evidence>
<dbReference type="Pfam" id="PF13174">
    <property type="entry name" value="TPR_6"/>
    <property type="match status" value="2"/>
</dbReference>
<feature type="repeat" description="TPR" evidence="1">
    <location>
        <begin position="218"/>
        <end position="251"/>
    </location>
</feature>
<keyword evidence="2" id="KW-0175">Coiled coil</keyword>
<dbReference type="SUPFAM" id="SSF48452">
    <property type="entry name" value="TPR-like"/>
    <property type="match status" value="1"/>
</dbReference>